<feature type="transmembrane region" description="Helical" evidence="5">
    <location>
        <begin position="364"/>
        <end position="387"/>
    </location>
</feature>
<proteinExistence type="predicted"/>
<feature type="transmembrane region" description="Helical" evidence="5">
    <location>
        <begin position="327"/>
        <end position="344"/>
    </location>
</feature>
<dbReference type="EMBL" id="CAJZBQ010000046">
    <property type="protein sequence ID" value="CAG9328879.1"/>
    <property type="molecule type" value="Genomic_DNA"/>
</dbReference>
<keyword evidence="3 5" id="KW-1133">Transmembrane helix</keyword>
<evidence type="ECO:0000256" key="3">
    <source>
        <dbReference type="ARBA" id="ARBA00022989"/>
    </source>
</evidence>
<name>A0AAU9JVD7_9CILI</name>
<accession>A0AAU9JVD7</accession>
<feature type="domain" description="Polycystin cation channel PKD1/PKD2" evidence="6">
    <location>
        <begin position="323"/>
        <end position="455"/>
    </location>
</feature>
<organism evidence="7 8">
    <name type="scientific">Blepharisma stoltei</name>
    <dbReference type="NCBI Taxonomy" id="1481888"/>
    <lineage>
        <taxon>Eukaryota</taxon>
        <taxon>Sar</taxon>
        <taxon>Alveolata</taxon>
        <taxon>Ciliophora</taxon>
        <taxon>Postciliodesmatophora</taxon>
        <taxon>Heterotrichea</taxon>
        <taxon>Heterotrichida</taxon>
        <taxon>Blepharismidae</taxon>
        <taxon>Blepharisma</taxon>
    </lineage>
</organism>
<feature type="transmembrane region" description="Helical" evidence="5">
    <location>
        <begin position="33"/>
        <end position="56"/>
    </location>
</feature>
<protein>
    <recommendedName>
        <fullName evidence="6">Polycystin cation channel PKD1/PKD2 domain-containing protein</fullName>
    </recommendedName>
</protein>
<keyword evidence="8" id="KW-1185">Reference proteome</keyword>
<sequence length="591" mass="67777">MATNTTTARNSGEIPLRDRLYMDPVEKYQVYDIFPWVLILHIILVFLTSAQVGMVVNSSSQYSYSQLTLFNEIFLNHDVQGSDSSLTMTYHLFNIGDLLTYVEKTVDRYFDINSHTVDNYSHEFSHGKIKPIHMYVEYGDRSEANDKGYRQLYRLTPNDLGPFQHYNLKEFLDVVARFEFVFTLKHYLHSDVPVPSTCYSWNLHQRYDYALHGPITVTLDVDRGICSNGTYDVFKKYMWINLAVFICGFLSFSLTARHLYSRALLMSTFKKNQRGSIADAWENLTLKEKFRFIDMWIVLNTIGNLCQIFGSLGGLMESYNSMTTLEVICGIGCFSSWVGVLRFLKPAPTSYTVVNTIKRSYSRLLPYIIGVLPVFMAFAFLSMCLFWKTGNYTSPTSSMLVNFAMLNGDSLYPFFSDAVDANYVFGQIFMYAYLVFFITCVQNIFVAIFQEGYNSLQVNPVKRGDESDDDDFSDPFSLAGSPMLATPSSPKLTKKQTELHIEKEESKRKSQKALKKILAGKLVLPLLNDMTEVYMERLEKALEDIKTQILTLVESAEPLPGEIVDQERLKDRLNDMLSIELQDHVDKTIIP</sequence>
<comment type="caution">
    <text evidence="7">The sequence shown here is derived from an EMBL/GenBank/DDBJ whole genome shotgun (WGS) entry which is preliminary data.</text>
</comment>
<comment type="subcellular location">
    <subcellularLocation>
        <location evidence="1">Membrane</location>
        <topology evidence="1">Multi-pass membrane protein</topology>
    </subcellularLocation>
</comment>
<dbReference type="GO" id="GO:0016020">
    <property type="term" value="C:membrane"/>
    <property type="evidence" value="ECO:0007669"/>
    <property type="project" value="UniProtKB-SubCell"/>
</dbReference>
<dbReference type="InterPro" id="IPR039031">
    <property type="entry name" value="Mucolipin"/>
</dbReference>
<dbReference type="PANTHER" id="PTHR12127">
    <property type="entry name" value="MUCOLIPIN"/>
    <property type="match status" value="1"/>
</dbReference>
<dbReference type="AlphaFoldDB" id="A0AAU9JVD7"/>
<gene>
    <name evidence="7" type="ORF">BSTOLATCC_MIC46861</name>
</gene>
<keyword evidence="4 5" id="KW-0472">Membrane</keyword>
<dbReference type="Gene3D" id="1.10.287.70">
    <property type="match status" value="1"/>
</dbReference>
<dbReference type="PANTHER" id="PTHR12127:SF7">
    <property type="entry name" value="SD02261P"/>
    <property type="match status" value="1"/>
</dbReference>
<dbReference type="Proteomes" id="UP001162131">
    <property type="component" value="Unassembled WGS sequence"/>
</dbReference>
<dbReference type="GO" id="GO:0072345">
    <property type="term" value="F:NAADP-sensitive calcium-release channel activity"/>
    <property type="evidence" value="ECO:0007669"/>
    <property type="project" value="TreeGrafter"/>
</dbReference>
<reference evidence="7" key="1">
    <citation type="submission" date="2021-09" db="EMBL/GenBank/DDBJ databases">
        <authorList>
            <consortium name="AG Swart"/>
            <person name="Singh M."/>
            <person name="Singh A."/>
            <person name="Seah K."/>
            <person name="Emmerich C."/>
        </authorList>
    </citation>
    <scope>NUCLEOTIDE SEQUENCE</scope>
    <source>
        <strain evidence="7">ATCC30299</strain>
    </source>
</reference>
<feature type="transmembrane region" description="Helical" evidence="5">
    <location>
        <begin position="295"/>
        <end position="315"/>
    </location>
</feature>
<evidence type="ECO:0000313" key="7">
    <source>
        <dbReference type="EMBL" id="CAG9328879.1"/>
    </source>
</evidence>
<evidence type="ECO:0000259" key="6">
    <source>
        <dbReference type="Pfam" id="PF08016"/>
    </source>
</evidence>
<feature type="transmembrane region" description="Helical" evidence="5">
    <location>
        <begin position="428"/>
        <end position="449"/>
    </location>
</feature>
<dbReference type="Pfam" id="PF08016">
    <property type="entry name" value="PKD_channel"/>
    <property type="match status" value="1"/>
</dbReference>
<keyword evidence="2 5" id="KW-0812">Transmembrane</keyword>
<feature type="transmembrane region" description="Helical" evidence="5">
    <location>
        <begin position="239"/>
        <end position="260"/>
    </location>
</feature>
<evidence type="ECO:0000256" key="4">
    <source>
        <dbReference type="ARBA" id="ARBA00023136"/>
    </source>
</evidence>
<evidence type="ECO:0000313" key="8">
    <source>
        <dbReference type="Proteomes" id="UP001162131"/>
    </source>
</evidence>
<evidence type="ECO:0000256" key="2">
    <source>
        <dbReference type="ARBA" id="ARBA00022692"/>
    </source>
</evidence>
<evidence type="ECO:0000256" key="5">
    <source>
        <dbReference type="SAM" id="Phobius"/>
    </source>
</evidence>
<evidence type="ECO:0000256" key="1">
    <source>
        <dbReference type="ARBA" id="ARBA00004141"/>
    </source>
</evidence>
<dbReference type="InterPro" id="IPR013122">
    <property type="entry name" value="PKD1_2_channel"/>
</dbReference>